<feature type="region of interest" description="Disordered" evidence="5">
    <location>
        <begin position="201"/>
        <end position="222"/>
    </location>
</feature>
<protein>
    <recommendedName>
        <fullName evidence="7">MARVEL domain-containing protein</fullName>
    </recommendedName>
</protein>
<dbReference type="InterPro" id="IPR008253">
    <property type="entry name" value="Marvel"/>
</dbReference>
<feature type="transmembrane region" description="Helical" evidence="6">
    <location>
        <begin position="59"/>
        <end position="80"/>
    </location>
</feature>
<gene>
    <name evidence="8" type="ORF">N7509_001141</name>
</gene>
<feature type="transmembrane region" description="Helical" evidence="6">
    <location>
        <begin position="117"/>
        <end position="137"/>
    </location>
</feature>
<feature type="domain" description="MARVEL" evidence="7">
    <location>
        <begin position="59"/>
        <end position="180"/>
    </location>
</feature>
<dbReference type="EMBL" id="JAPZBU010000003">
    <property type="protein sequence ID" value="KAJ5414514.1"/>
    <property type="molecule type" value="Genomic_DNA"/>
</dbReference>
<keyword evidence="9" id="KW-1185">Reference proteome</keyword>
<dbReference type="AlphaFoldDB" id="A0A9X0BEW8"/>
<reference evidence="8" key="2">
    <citation type="journal article" date="2023" name="IMA Fungus">
        <title>Comparative genomic study of the Penicillium genus elucidates a diverse pangenome and 15 lateral gene transfer events.</title>
        <authorList>
            <person name="Petersen C."/>
            <person name="Sorensen T."/>
            <person name="Nielsen M.R."/>
            <person name="Sondergaard T.E."/>
            <person name="Sorensen J.L."/>
            <person name="Fitzpatrick D.A."/>
            <person name="Frisvad J.C."/>
            <person name="Nielsen K.L."/>
        </authorList>
    </citation>
    <scope>NUCLEOTIDE SEQUENCE</scope>
    <source>
        <strain evidence="8">IBT 29677</strain>
    </source>
</reference>
<evidence type="ECO:0000256" key="2">
    <source>
        <dbReference type="ARBA" id="ARBA00022692"/>
    </source>
</evidence>
<accession>A0A9X0BEW8</accession>
<reference evidence="8" key="1">
    <citation type="submission" date="2022-12" db="EMBL/GenBank/DDBJ databases">
        <authorList>
            <person name="Petersen C."/>
        </authorList>
    </citation>
    <scope>NUCLEOTIDE SEQUENCE</scope>
    <source>
        <strain evidence="8">IBT 29677</strain>
    </source>
</reference>
<keyword evidence="4 6" id="KW-0472">Membrane</keyword>
<feature type="compositionally biased region" description="Low complexity" evidence="5">
    <location>
        <begin position="203"/>
        <end position="222"/>
    </location>
</feature>
<dbReference type="PANTHER" id="PTHR39608:SF2">
    <property type="entry name" value="MARVEL DOMAIN-CONTAINING PROTEIN"/>
    <property type="match status" value="1"/>
</dbReference>
<keyword evidence="2 6" id="KW-0812">Transmembrane</keyword>
<dbReference type="Proteomes" id="UP001147747">
    <property type="component" value="Unassembled WGS sequence"/>
</dbReference>
<feature type="transmembrane region" description="Helical" evidence="6">
    <location>
        <begin position="86"/>
        <end position="110"/>
    </location>
</feature>
<organism evidence="8 9">
    <name type="scientific">Penicillium cosmopolitanum</name>
    <dbReference type="NCBI Taxonomy" id="1131564"/>
    <lineage>
        <taxon>Eukaryota</taxon>
        <taxon>Fungi</taxon>
        <taxon>Dikarya</taxon>
        <taxon>Ascomycota</taxon>
        <taxon>Pezizomycotina</taxon>
        <taxon>Eurotiomycetes</taxon>
        <taxon>Eurotiomycetidae</taxon>
        <taxon>Eurotiales</taxon>
        <taxon>Aspergillaceae</taxon>
        <taxon>Penicillium</taxon>
    </lineage>
</organism>
<dbReference type="Pfam" id="PF01284">
    <property type="entry name" value="MARVEL"/>
    <property type="match status" value="1"/>
</dbReference>
<proteinExistence type="predicted"/>
<evidence type="ECO:0000256" key="6">
    <source>
        <dbReference type="SAM" id="Phobius"/>
    </source>
</evidence>
<evidence type="ECO:0000256" key="3">
    <source>
        <dbReference type="ARBA" id="ARBA00022989"/>
    </source>
</evidence>
<name>A0A9X0BEW8_9EURO</name>
<evidence type="ECO:0000313" key="8">
    <source>
        <dbReference type="EMBL" id="KAJ5414514.1"/>
    </source>
</evidence>
<feature type="transmembrane region" description="Helical" evidence="6">
    <location>
        <begin position="169"/>
        <end position="188"/>
    </location>
</feature>
<evidence type="ECO:0000256" key="5">
    <source>
        <dbReference type="SAM" id="MobiDB-lite"/>
    </source>
</evidence>
<sequence>MFLFLRSLRGSVIDFKVLISQRILSKAIACSQKLIVPTTKFNTLNYGESRRRYSTVSLFGVRLLLWISAVITLGLTAWVADHLKGYRVIFTLVISVLTAVFYIPSLFTALMHRNRGYMLPLDIIFYALWLSAFIFVAQTDGSANGVTCHYYSWDSGACRRRNSIEAFTFLSFFWTLCALCLEIANIYLDEPAVTTHPEKTNLTAHGANNGTAAATNGAHSQV</sequence>
<evidence type="ECO:0000313" key="9">
    <source>
        <dbReference type="Proteomes" id="UP001147747"/>
    </source>
</evidence>
<evidence type="ECO:0000256" key="4">
    <source>
        <dbReference type="ARBA" id="ARBA00023136"/>
    </source>
</evidence>
<dbReference type="OrthoDB" id="20872at2759"/>
<dbReference type="GeneID" id="81364758"/>
<comment type="subcellular location">
    <subcellularLocation>
        <location evidence="1">Membrane</location>
        <topology evidence="1">Multi-pass membrane protein</topology>
    </subcellularLocation>
</comment>
<evidence type="ECO:0000259" key="7">
    <source>
        <dbReference type="Pfam" id="PF01284"/>
    </source>
</evidence>
<dbReference type="RefSeq" id="XP_056494360.1">
    <property type="nucleotide sequence ID" value="XM_056625778.1"/>
</dbReference>
<dbReference type="GO" id="GO:0016020">
    <property type="term" value="C:membrane"/>
    <property type="evidence" value="ECO:0007669"/>
    <property type="project" value="UniProtKB-SubCell"/>
</dbReference>
<comment type="caution">
    <text evidence="8">The sequence shown here is derived from an EMBL/GenBank/DDBJ whole genome shotgun (WGS) entry which is preliminary data.</text>
</comment>
<evidence type="ECO:0000256" key="1">
    <source>
        <dbReference type="ARBA" id="ARBA00004141"/>
    </source>
</evidence>
<keyword evidence="3 6" id="KW-1133">Transmembrane helix</keyword>
<dbReference type="PANTHER" id="PTHR39608">
    <property type="entry name" value="INTEGRAL MEMBRANE PROTEIN (AFU_ORTHOLOGUE AFUA_5G08640)"/>
    <property type="match status" value="1"/>
</dbReference>